<name>A0ACC0WIU4_9STRA</name>
<dbReference type="EMBL" id="CM047591">
    <property type="protein sequence ID" value="KAI9918682.1"/>
    <property type="molecule type" value="Genomic_DNA"/>
</dbReference>
<protein>
    <submittedName>
        <fullName evidence="1">Uncharacterized protein</fullName>
    </submittedName>
</protein>
<dbReference type="Proteomes" id="UP001163321">
    <property type="component" value="Chromosome 12"/>
</dbReference>
<keyword evidence="2" id="KW-1185">Reference proteome</keyword>
<comment type="caution">
    <text evidence="1">The sequence shown here is derived from an EMBL/GenBank/DDBJ whole genome shotgun (WGS) entry which is preliminary data.</text>
</comment>
<gene>
    <name evidence="1" type="ORF">PsorP6_011980</name>
</gene>
<reference evidence="1 2" key="1">
    <citation type="journal article" date="2022" name="bioRxiv">
        <title>The genome of the oomycete Peronosclerospora sorghi, a cosmopolitan pathogen of maize and sorghum, is inflated with dispersed pseudogenes.</title>
        <authorList>
            <person name="Fletcher K."/>
            <person name="Martin F."/>
            <person name="Isakeit T."/>
            <person name="Cavanaugh K."/>
            <person name="Magill C."/>
            <person name="Michelmore R."/>
        </authorList>
    </citation>
    <scope>NUCLEOTIDE SEQUENCE [LARGE SCALE GENOMIC DNA]</scope>
    <source>
        <strain evidence="1">P6</strain>
    </source>
</reference>
<proteinExistence type="predicted"/>
<accession>A0ACC0WIU4</accession>
<sequence length="856" mass="96625">MSVSKSFKNAFQVLTPVREYGVGKRVTREIWSKYAEPSYWEVVRIRPSPDLKHGKIFGRFTFRGELFVAVLGAIFKTILNYPTISWTYYNEFKSMCSPSTIPHFVMQFRALLSVLWLSFFSWRHGVALQIITTSDELEDIERSAKLYSLLLIGTQAIAQDIGLEDLAIQAYPTLPGLENELEGFVTFGVIDVSKHLKDPIAKKWRHTKLPALNVYKGPPKKNPYTGKLYRDSTLIDAAMLDSPKELKKLLKESIPTEFVHKLEREEATLTSFNNMVQQNVEDSQTVILLVSKQKDASPVFRAVATEFHDQGLQFVFLNLNEQGAEEIMENFEVVNLPAIIAMQSMTEHVMLSAENMRTYKELKSFVEPFVLQNKGEARDYTDKETSNIIKFFRNEEFDELVLDSTVTWVIDFVDSVRKRALDGEKWKKILAELHRKVGMVGLGAVNCEQEVELCERYGGPGIRIFPLRLTDDKKPKRDDVFPQTFASIDDAKNVAVALVPDLSVEIASSIELNAFISKARENHALPILFFTTKNYTPPMIRALLLSIPTQKIELAIIHDATEDLKKQFLAGSSASTSLVCLVPTETNPQEPTASPPFGVLAYSKKAMGSFTYPNILRFVLQVLAKYPHPQDSQLESNELDAVSLDDGSAQALVPYVTKQNFDDLCVGNKICVIGFFEDHLDTLHDPESRLAKAWTTLAHVASRSKQKQEPFSFMWVNGKCQKDFAEAFGVGLFQMPTVAVYSPSKQRYATNFGLFDEESVAAFLESVLSGRISTSPIGDMPALREECSVDAIQATVDDDAVEDDQDLKDMLSEILSEEKQQRDELEKEETKVAKKSKKKQKSKQKKSKKKAARDEL</sequence>
<evidence type="ECO:0000313" key="2">
    <source>
        <dbReference type="Proteomes" id="UP001163321"/>
    </source>
</evidence>
<organism evidence="1 2">
    <name type="scientific">Peronosclerospora sorghi</name>
    <dbReference type="NCBI Taxonomy" id="230839"/>
    <lineage>
        <taxon>Eukaryota</taxon>
        <taxon>Sar</taxon>
        <taxon>Stramenopiles</taxon>
        <taxon>Oomycota</taxon>
        <taxon>Peronosporomycetes</taxon>
        <taxon>Peronosporales</taxon>
        <taxon>Peronosporaceae</taxon>
        <taxon>Peronosclerospora</taxon>
    </lineage>
</organism>
<evidence type="ECO:0000313" key="1">
    <source>
        <dbReference type="EMBL" id="KAI9918682.1"/>
    </source>
</evidence>